<reference evidence="2" key="1">
    <citation type="submission" date="2020-01" db="EMBL/GenBank/DDBJ databases">
        <authorList>
            <person name="Mishra B."/>
        </authorList>
    </citation>
    <scope>NUCLEOTIDE SEQUENCE [LARGE SCALE GENOMIC DNA]</scope>
</reference>
<evidence type="ECO:0000313" key="2">
    <source>
        <dbReference type="EMBL" id="CAA7032919.1"/>
    </source>
</evidence>
<evidence type="ECO:0000256" key="1">
    <source>
        <dbReference type="SAM" id="MobiDB-lite"/>
    </source>
</evidence>
<dbReference type="PANTHER" id="PTHR33670">
    <property type="entry name" value="SPLICING FACTOR, PROLINE- AND GLUTAMINE-RICH-LIKE"/>
    <property type="match status" value="1"/>
</dbReference>
<keyword evidence="3" id="KW-1185">Reference proteome</keyword>
<dbReference type="EMBL" id="CACVBM020001129">
    <property type="protein sequence ID" value="CAA7032919.1"/>
    <property type="molecule type" value="Genomic_DNA"/>
</dbReference>
<dbReference type="Proteomes" id="UP000467841">
    <property type="component" value="Unassembled WGS sequence"/>
</dbReference>
<sequence>MGVAVLHPRDCLTDLFSSHNNLASPHRHKKPVTNRRRRSPPRHQTATSPPPAPPLPLADFVPKGPKKKYPNQAIILKRGDDLRKNIPDPAIEEPDLKPARQIRSDPVMIPSQNRISHRRSMPASFYAGPVTSTSPPPSEVPLPAFFAKKTVAGFKPTEATHDLRRILGLDIA</sequence>
<feature type="compositionally biased region" description="Basic and acidic residues" evidence="1">
    <location>
        <begin position="77"/>
        <end position="86"/>
    </location>
</feature>
<comment type="caution">
    <text evidence="2">The sequence shown here is derived from an EMBL/GenBank/DDBJ whole genome shotgun (WGS) entry which is preliminary data.</text>
</comment>
<feature type="compositionally biased region" description="Basic residues" evidence="1">
    <location>
        <begin position="25"/>
        <end position="41"/>
    </location>
</feature>
<dbReference type="PANTHER" id="PTHR33670:SF18">
    <property type="entry name" value="(RAPE) HYPOTHETICAL PROTEIN"/>
    <property type="match status" value="1"/>
</dbReference>
<name>A0A6D2J797_9BRAS</name>
<dbReference type="OrthoDB" id="1113087at2759"/>
<gene>
    <name evidence="2" type="ORF">MERR_LOCUS20154</name>
</gene>
<proteinExistence type="predicted"/>
<protein>
    <submittedName>
        <fullName evidence="2">Uncharacterized protein</fullName>
    </submittedName>
</protein>
<dbReference type="AlphaFoldDB" id="A0A6D2J797"/>
<organism evidence="2 3">
    <name type="scientific">Microthlaspi erraticum</name>
    <dbReference type="NCBI Taxonomy" id="1685480"/>
    <lineage>
        <taxon>Eukaryota</taxon>
        <taxon>Viridiplantae</taxon>
        <taxon>Streptophyta</taxon>
        <taxon>Embryophyta</taxon>
        <taxon>Tracheophyta</taxon>
        <taxon>Spermatophyta</taxon>
        <taxon>Magnoliopsida</taxon>
        <taxon>eudicotyledons</taxon>
        <taxon>Gunneridae</taxon>
        <taxon>Pentapetalae</taxon>
        <taxon>rosids</taxon>
        <taxon>malvids</taxon>
        <taxon>Brassicales</taxon>
        <taxon>Brassicaceae</taxon>
        <taxon>Coluteocarpeae</taxon>
        <taxon>Microthlaspi</taxon>
    </lineage>
</organism>
<feature type="region of interest" description="Disordered" evidence="1">
    <location>
        <begin position="16"/>
        <end position="98"/>
    </location>
</feature>
<evidence type="ECO:0000313" key="3">
    <source>
        <dbReference type="Proteomes" id="UP000467841"/>
    </source>
</evidence>
<accession>A0A6D2J797</accession>